<keyword evidence="6 9" id="KW-0418">Kinase</keyword>
<proteinExistence type="inferred from homology"/>
<dbReference type="STRING" id="1458275.AZ34_15845"/>
<dbReference type="InterPro" id="IPR006001">
    <property type="entry name" value="Therm_gnt_kin"/>
</dbReference>
<name>A0A016XKE1_9BURK</name>
<dbReference type="SUPFAM" id="SSF52540">
    <property type="entry name" value="P-loop containing nucleoside triphosphate hydrolases"/>
    <property type="match status" value="1"/>
</dbReference>
<dbReference type="PANTHER" id="PTHR43442">
    <property type="entry name" value="GLUCONOKINASE-RELATED"/>
    <property type="match status" value="1"/>
</dbReference>
<evidence type="ECO:0000256" key="8">
    <source>
        <dbReference type="ARBA" id="ARBA00048090"/>
    </source>
</evidence>
<gene>
    <name evidence="10" type="ORF">AZ34_15845</name>
</gene>
<evidence type="ECO:0000256" key="6">
    <source>
        <dbReference type="ARBA" id="ARBA00022777"/>
    </source>
</evidence>
<dbReference type="Proteomes" id="UP000023268">
    <property type="component" value="Unassembled WGS sequence"/>
</dbReference>
<dbReference type="GO" id="GO:0005737">
    <property type="term" value="C:cytoplasm"/>
    <property type="evidence" value="ECO:0007669"/>
    <property type="project" value="TreeGrafter"/>
</dbReference>
<dbReference type="AlphaFoldDB" id="A0A016XKE1"/>
<evidence type="ECO:0000313" key="11">
    <source>
        <dbReference type="Proteomes" id="UP000023268"/>
    </source>
</evidence>
<evidence type="ECO:0000256" key="3">
    <source>
        <dbReference type="ARBA" id="ARBA00012054"/>
    </source>
</evidence>
<dbReference type="RefSeq" id="WP_035611945.1">
    <property type="nucleotide sequence ID" value="NZ_JEMG01000001.1"/>
</dbReference>
<dbReference type="GO" id="GO:0046316">
    <property type="term" value="F:gluconokinase activity"/>
    <property type="evidence" value="ECO:0007669"/>
    <property type="project" value="UniProtKB-EC"/>
</dbReference>
<comment type="similarity">
    <text evidence="2 9">Belongs to the gluconokinase GntK/GntV family.</text>
</comment>
<dbReference type="Gene3D" id="3.40.50.300">
    <property type="entry name" value="P-loop containing nucleotide triphosphate hydrolases"/>
    <property type="match status" value="1"/>
</dbReference>
<keyword evidence="4 9" id="KW-0808">Transferase</keyword>
<dbReference type="CDD" id="cd02021">
    <property type="entry name" value="GntK"/>
    <property type="match status" value="1"/>
</dbReference>
<dbReference type="NCBIfam" id="TIGR01313">
    <property type="entry name" value="therm_gnt_kin"/>
    <property type="match status" value="1"/>
</dbReference>
<sequence>MSDTPSSAPDAGSAPQHLVVMGVAGCGKSSLAQAVAREMGWRLHEGDDYHSPENVRKMRAGIPLTDDDRAGWLERLGQLLAAEPGAVLTCSALRRVYRDRLRAAAPGLRFAFMGLDQDAARQRVAARPGHIFPVSLVASQFQTLEDPSGEAGVLTLDALQPLDLLCRQVCDWLRQPTPQTGAPQA</sequence>
<dbReference type="InterPro" id="IPR027417">
    <property type="entry name" value="P-loop_NTPase"/>
</dbReference>
<protein>
    <recommendedName>
        <fullName evidence="3 9">Gluconokinase</fullName>
        <ecNumber evidence="3 9">2.7.1.12</ecNumber>
    </recommendedName>
</protein>
<comment type="caution">
    <text evidence="10">The sequence shown here is derived from an EMBL/GenBank/DDBJ whole genome shotgun (WGS) entry which is preliminary data.</text>
</comment>
<comment type="pathway">
    <text evidence="1">Carbohydrate acid metabolism.</text>
</comment>
<dbReference type="PANTHER" id="PTHR43442:SF3">
    <property type="entry name" value="GLUCONOKINASE-RELATED"/>
    <property type="match status" value="1"/>
</dbReference>
<reference evidence="10 11" key="1">
    <citation type="submission" date="2014-02" db="EMBL/GenBank/DDBJ databases">
        <title>Draft Genome of Hylemonella gracilis isolated from the Niagara River.</title>
        <authorList>
            <person name="Pawlowski D.R."/>
            <person name="Koudelka G.B."/>
        </authorList>
    </citation>
    <scope>NUCLEOTIDE SEQUENCE [LARGE SCALE GENOMIC DNA]</scope>
    <source>
        <strain evidence="10 11">Niagara R</strain>
    </source>
</reference>
<organism evidence="10 11">
    <name type="scientific">Hylemonella gracilis str. Niagara R</name>
    <dbReference type="NCBI Taxonomy" id="1458275"/>
    <lineage>
        <taxon>Bacteria</taxon>
        <taxon>Pseudomonadati</taxon>
        <taxon>Pseudomonadota</taxon>
        <taxon>Betaproteobacteria</taxon>
        <taxon>Burkholderiales</taxon>
        <taxon>Comamonadaceae</taxon>
        <taxon>Hylemonella</taxon>
    </lineage>
</organism>
<dbReference type="OrthoDB" id="9795716at2"/>
<keyword evidence="5 9" id="KW-0547">Nucleotide-binding</keyword>
<keyword evidence="7 9" id="KW-0067">ATP-binding</keyword>
<dbReference type="GO" id="GO:0005524">
    <property type="term" value="F:ATP binding"/>
    <property type="evidence" value="ECO:0007669"/>
    <property type="project" value="UniProtKB-KW"/>
</dbReference>
<evidence type="ECO:0000256" key="2">
    <source>
        <dbReference type="ARBA" id="ARBA00008420"/>
    </source>
</evidence>
<evidence type="ECO:0000256" key="4">
    <source>
        <dbReference type="ARBA" id="ARBA00022679"/>
    </source>
</evidence>
<evidence type="ECO:0000256" key="9">
    <source>
        <dbReference type="RuleBase" id="RU363066"/>
    </source>
</evidence>
<accession>A0A016XKE1</accession>
<dbReference type="eggNOG" id="COG3265">
    <property type="taxonomic scope" value="Bacteria"/>
</dbReference>
<evidence type="ECO:0000256" key="7">
    <source>
        <dbReference type="ARBA" id="ARBA00022840"/>
    </source>
</evidence>
<dbReference type="EMBL" id="JEMG01000001">
    <property type="protein sequence ID" value="EYC52380.1"/>
    <property type="molecule type" value="Genomic_DNA"/>
</dbReference>
<evidence type="ECO:0000256" key="5">
    <source>
        <dbReference type="ARBA" id="ARBA00022741"/>
    </source>
</evidence>
<evidence type="ECO:0000313" key="10">
    <source>
        <dbReference type="EMBL" id="EYC52380.1"/>
    </source>
</evidence>
<dbReference type="GO" id="GO:0005975">
    <property type="term" value="P:carbohydrate metabolic process"/>
    <property type="evidence" value="ECO:0007669"/>
    <property type="project" value="InterPro"/>
</dbReference>
<comment type="catalytic activity">
    <reaction evidence="8 9">
        <text>D-gluconate + ATP = 6-phospho-D-gluconate + ADP + H(+)</text>
        <dbReference type="Rhea" id="RHEA:19433"/>
        <dbReference type="ChEBI" id="CHEBI:15378"/>
        <dbReference type="ChEBI" id="CHEBI:18391"/>
        <dbReference type="ChEBI" id="CHEBI:30616"/>
        <dbReference type="ChEBI" id="CHEBI:58759"/>
        <dbReference type="ChEBI" id="CHEBI:456216"/>
        <dbReference type="EC" id="2.7.1.12"/>
    </reaction>
</comment>
<dbReference type="EC" id="2.7.1.12" evidence="3 9"/>
<evidence type="ECO:0000256" key="1">
    <source>
        <dbReference type="ARBA" id="ARBA00004761"/>
    </source>
</evidence>